<dbReference type="Proteomes" id="UP001158050">
    <property type="component" value="Unassembled WGS sequence"/>
</dbReference>
<comment type="caution">
    <text evidence="2">The sequence shown here is derived from an EMBL/GenBank/DDBJ whole genome shotgun (WGS) entry which is preliminary data.</text>
</comment>
<dbReference type="InterPro" id="IPR007345">
    <property type="entry name" value="Polysacch_pyruvyl_Trfase"/>
</dbReference>
<feature type="domain" description="Polysaccharide pyruvyl transferase" evidence="1">
    <location>
        <begin position="13"/>
        <end position="314"/>
    </location>
</feature>
<evidence type="ECO:0000313" key="3">
    <source>
        <dbReference type="Proteomes" id="UP001158050"/>
    </source>
</evidence>
<dbReference type="RefSeq" id="WP_283417715.1">
    <property type="nucleotide sequence ID" value="NZ_FXUO01000008.1"/>
</dbReference>
<gene>
    <name evidence="2" type="ORF">SAMN05421679_108117</name>
</gene>
<accession>A0ABY1R597</accession>
<keyword evidence="2" id="KW-0808">Transferase</keyword>
<protein>
    <submittedName>
        <fullName evidence="2">Polysaccharide pyruvyl transferase</fullName>
    </submittedName>
</protein>
<keyword evidence="3" id="KW-1185">Reference proteome</keyword>
<organism evidence="2 3">
    <name type="scientific">Epilithonimonas pallida</name>
    <dbReference type="NCBI Taxonomy" id="373671"/>
    <lineage>
        <taxon>Bacteria</taxon>
        <taxon>Pseudomonadati</taxon>
        <taxon>Bacteroidota</taxon>
        <taxon>Flavobacteriia</taxon>
        <taxon>Flavobacteriales</taxon>
        <taxon>Weeksellaceae</taxon>
        <taxon>Chryseobacterium group</taxon>
        <taxon>Epilithonimonas</taxon>
    </lineage>
</organism>
<dbReference type="EMBL" id="FXUO01000008">
    <property type="protein sequence ID" value="SMP96132.1"/>
    <property type="molecule type" value="Genomic_DNA"/>
</dbReference>
<name>A0ABY1R597_9FLAO</name>
<dbReference type="Pfam" id="PF04230">
    <property type="entry name" value="PS_pyruv_trans"/>
    <property type="match status" value="1"/>
</dbReference>
<sequence>MKIGILTLPLWNNYGGIIQAYALQETLTNLGHAVSLIDYHHHQTDFDILKNNFLRFIKHRILKLENAPYYPNISENTYISVNTLDFIRNNFENKTRKVTDDASLKRETELLDAIIVGSDQVWRPNYTPDIANYFLKFAKDKQLKISYAASFGTDNWLYNDQEENICKELIKRFDAVSVRENSGVDLVKNKLDFVDAVQLIDPTMLLNVKDYQTLISKNSTYESKGTIFTYILDQNENIKKFIEKVEDVTDGKAFEVMPKTFDKNFNDKKGDYVFPSLLQWLRSFDDADYVIADSFHGCVFSIIFNKPFIAIGNKERGMARFISLLELFDLQDRLVDINNLDIEVIKKQIDWTSVNHKMAALQQDAITFLNKSLDVKRA</sequence>
<dbReference type="GO" id="GO:0016740">
    <property type="term" value="F:transferase activity"/>
    <property type="evidence" value="ECO:0007669"/>
    <property type="project" value="UniProtKB-KW"/>
</dbReference>
<reference evidence="2 3" key="1">
    <citation type="submission" date="2017-05" db="EMBL/GenBank/DDBJ databases">
        <authorList>
            <person name="Varghese N."/>
            <person name="Submissions S."/>
        </authorList>
    </citation>
    <scope>NUCLEOTIDE SEQUENCE [LARGE SCALE GENOMIC DNA]</scope>
    <source>
        <strain evidence="2 3">DSM 18015</strain>
    </source>
</reference>
<evidence type="ECO:0000259" key="1">
    <source>
        <dbReference type="Pfam" id="PF04230"/>
    </source>
</evidence>
<evidence type="ECO:0000313" key="2">
    <source>
        <dbReference type="EMBL" id="SMP96132.1"/>
    </source>
</evidence>
<proteinExistence type="predicted"/>